<dbReference type="InterPro" id="IPR010985">
    <property type="entry name" value="Ribbon_hlx_hlx"/>
</dbReference>
<comment type="caution">
    <text evidence="2">The sequence shown here is derived from an EMBL/GenBank/DDBJ whole genome shotgun (WGS) entry which is preliminary data.</text>
</comment>
<evidence type="ECO:0000313" key="3">
    <source>
        <dbReference type="Proteomes" id="UP000040578"/>
    </source>
</evidence>
<evidence type="ECO:0000256" key="1">
    <source>
        <dbReference type="SAM" id="MobiDB-lite"/>
    </source>
</evidence>
<dbReference type="EMBL" id="CPYD01000006">
    <property type="protein sequence ID" value="CNE58141.1"/>
    <property type="molecule type" value="Genomic_DNA"/>
</dbReference>
<sequence length="137" mass="15815">MRSFLHFIYEFFVNFMLSARQRAKPHIAWYFPLLKGDMMSEVSTLTIKIPLELKEKIKAAALEKQFSLSTEVCERLEQSFNPVAKNAKAGRKDGKTHHSEIDNQGVEEISEQPLSQKELKKLRQLLKDGVKPAQKKK</sequence>
<accession>A0ABP1YDU4</accession>
<dbReference type="InterPro" id="IPR013321">
    <property type="entry name" value="Arc_rbn_hlx_hlx"/>
</dbReference>
<organism evidence="2 3">
    <name type="scientific">Yersinia nurmii</name>
    <dbReference type="NCBI Taxonomy" id="685706"/>
    <lineage>
        <taxon>Bacteria</taxon>
        <taxon>Pseudomonadati</taxon>
        <taxon>Pseudomonadota</taxon>
        <taxon>Gammaproteobacteria</taxon>
        <taxon>Enterobacterales</taxon>
        <taxon>Yersiniaceae</taxon>
        <taxon>Yersinia</taxon>
    </lineage>
</organism>
<feature type="compositionally biased region" description="Basic and acidic residues" evidence="1">
    <location>
        <begin position="90"/>
        <end position="101"/>
    </location>
</feature>
<name>A0ABP1YDU4_9GAMM</name>
<protein>
    <recommendedName>
        <fullName evidence="4">Arc-like DNA binding domain-containing protein</fullName>
    </recommendedName>
</protein>
<feature type="region of interest" description="Disordered" evidence="1">
    <location>
        <begin position="84"/>
        <end position="115"/>
    </location>
</feature>
<evidence type="ECO:0000313" key="2">
    <source>
        <dbReference type="EMBL" id="CNE58141.1"/>
    </source>
</evidence>
<gene>
    <name evidence="2" type="ORF">ERS137967_01959</name>
</gene>
<keyword evidence="3" id="KW-1185">Reference proteome</keyword>
<dbReference type="Gene3D" id="1.10.1220.10">
    <property type="entry name" value="Met repressor-like"/>
    <property type="match status" value="1"/>
</dbReference>
<reference evidence="2 3" key="1">
    <citation type="submission" date="2015-03" db="EMBL/GenBank/DDBJ databases">
        <authorList>
            <consortium name="Pathogen Informatics"/>
            <person name="Murphy D."/>
        </authorList>
    </citation>
    <scope>NUCLEOTIDE SEQUENCE [LARGE SCALE GENOMIC DNA]</scope>
    <source>
        <strain evidence="3">type strain: CIP110231</strain>
    </source>
</reference>
<dbReference type="Proteomes" id="UP000040578">
    <property type="component" value="Unassembled WGS sequence"/>
</dbReference>
<proteinExistence type="predicted"/>
<dbReference type="SUPFAM" id="SSF47598">
    <property type="entry name" value="Ribbon-helix-helix"/>
    <property type="match status" value="1"/>
</dbReference>
<evidence type="ECO:0008006" key="4">
    <source>
        <dbReference type="Google" id="ProtNLM"/>
    </source>
</evidence>